<evidence type="ECO:0000256" key="15">
    <source>
        <dbReference type="ARBA" id="ARBA00023211"/>
    </source>
</evidence>
<dbReference type="GO" id="GO:0050520">
    <property type="term" value="F:phosphatidylcholine synthase activity"/>
    <property type="evidence" value="ECO:0007669"/>
    <property type="project" value="UniProtKB-EC"/>
</dbReference>
<evidence type="ECO:0000256" key="14">
    <source>
        <dbReference type="ARBA" id="ARBA00023209"/>
    </source>
</evidence>
<feature type="transmembrane region" description="Helical" evidence="18">
    <location>
        <begin position="163"/>
        <end position="184"/>
    </location>
</feature>
<evidence type="ECO:0000313" key="20">
    <source>
        <dbReference type="Proteomes" id="UP000281738"/>
    </source>
</evidence>
<sequence length="254" mass="27530">MNATQHDHHAARPGPGAVAAAWSVHVYTMSGVAFALLTVIAVIEGDTVRALWLGLVAMVIDGTDGMLARHVRVKEVVPWFDGALLDNIVDYLTYAFTPMVLLWSAGYLGAGPWAQVLAIVPLVASAFQFCRTDAKTEDHLFTGFPSYWNILAFYVVVMDLGLTAVTVLILVCTVLVFVPVGYVYPSRTGTLQALTLLLTTIWLVAYAVLLAQLPDPSPIWLAVSLVYVAYYVVLSIYLTLQRRRSVAASATVGA</sequence>
<feature type="transmembrane region" description="Helical" evidence="18">
    <location>
        <begin position="219"/>
        <end position="240"/>
    </location>
</feature>
<keyword evidence="11 18" id="KW-1133">Transmembrane helix</keyword>
<evidence type="ECO:0000256" key="1">
    <source>
        <dbReference type="ARBA" id="ARBA00000958"/>
    </source>
</evidence>
<keyword evidence="20" id="KW-1185">Reference proteome</keyword>
<dbReference type="PIRSF" id="PIRSF000851">
    <property type="entry name" value="PcS"/>
    <property type="match status" value="1"/>
</dbReference>
<organism evidence="19 20">
    <name type="scientific">Nocardioides aurantiacus</name>
    <dbReference type="NCBI Taxonomy" id="86796"/>
    <lineage>
        <taxon>Bacteria</taxon>
        <taxon>Bacillati</taxon>
        <taxon>Actinomycetota</taxon>
        <taxon>Actinomycetes</taxon>
        <taxon>Propionibacteriales</taxon>
        <taxon>Nocardioidaceae</taxon>
        <taxon>Nocardioides</taxon>
    </lineage>
</organism>
<feature type="transmembrane region" description="Helical" evidence="18">
    <location>
        <begin position="139"/>
        <end position="157"/>
    </location>
</feature>
<dbReference type="AlphaFoldDB" id="A0A3N2CV00"/>
<evidence type="ECO:0000256" key="12">
    <source>
        <dbReference type="ARBA" id="ARBA00023098"/>
    </source>
</evidence>
<evidence type="ECO:0000256" key="10">
    <source>
        <dbReference type="ARBA" id="ARBA00022692"/>
    </source>
</evidence>
<evidence type="ECO:0000256" key="9">
    <source>
        <dbReference type="ARBA" id="ARBA00022679"/>
    </source>
</evidence>
<name>A0A3N2CV00_9ACTN</name>
<comment type="subcellular location">
    <subcellularLocation>
        <location evidence="3">Cell inner membrane</location>
        <topology evidence="3">Multi-pass membrane protein</topology>
    </subcellularLocation>
</comment>
<keyword evidence="13 18" id="KW-0472">Membrane</keyword>
<comment type="cofactor">
    <cofactor evidence="2">
        <name>Mn(2+)</name>
        <dbReference type="ChEBI" id="CHEBI:29035"/>
    </cofactor>
</comment>
<comment type="catalytic activity">
    <reaction evidence="1">
        <text>a CDP-1,2-diacyl-sn-glycerol + choline = a 1,2-diacyl-sn-glycero-3-phosphocholine + CMP + H(+)</text>
        <dbReference type="Rhea" id="RHEA:14597"/>
        <dbReference type="ChEBI" id="CHEBI:15354"/>
        <dbReference type="ChEBI" id="CHEBI:15378"/>
        <dbReference type="ChEBI" id="CHEBI:57643"/>
        <dbReference type="ChEBI" id="CHEBI:58332"/>
        <dbReference type="ChEBI" id="CHEBI:60377"/>
        <dbReference type="EC" id="2.7.8.24"/>
    </reaction>
</comment>
<dbReference type="InterPro" id="IPR026027">
    <property type="entry name" value="PcS"/>
</dbReference>
<evidence type="ECO:0000313" key="19">
    <source>
        <dbReference type="EMBL" id="ROR91319.1"/>
    </source>
</evidence>
<keyword evidence="12" id="KW-0443">Lipid metabolism</keyword>
<keyword evidence="14" id="KW-0594">Phospholipid biosynthesis</keyword>
<keyword evidence="7" id="KW-0444">Lipid biosynthesis</keyword>
<feature type="transmembrane region" description="Helical" evidence="18">
    <location>
        <begin position="191"/>
        <end position="213"/>
    </location>
</feature>
<dbReference type="EMBL" id="RKHO01000001">
    <property type="protein sequence ID" value="ROR91319.1"/>
    <property type="molecule type" value="Genomic_DNA"/>
</dbReference>
<dbReference type="Pfam" id="PF01066">
    <property type="entry name" value="CDP-OH_P_transf"/>
    <property type="match status" value="1"/>
</dbReference>
<keyword evidence="9" id="KW-0808">Transferase</keyword>
<dbReference type="EC" id="2.7.8.24" evidence="4"/>
<feature type="transmembrane region" description="Helical" evidence="18">
    <location>
        <begin position="20"/>
        <end position="43"/>
    </location>
</feature>
<feature type="transmembrane region" description="Helical" evidence="18">
    <location>
        <begin position="100"/>
        <end position="127"/>
    </location>
</feature>
<evidence type="ECO:0000256" key="6">
    <source>
        <dbReference type="ARBA" id="ARBA00022475"/>
    </source>
</evidence>
<evidence type="ECO:0000256" key="11">
    <source>
        <dbReference type="ARBA" id="ARBA00022989"/>
    </source>
</evidence>
<evidence type="ECO:0000256" key="3">
    <source>
        <dbReference type="ARBA" id="ARBA00004429"/>
    </source>
</evidence>
<dbReference type="InterPro" id="IPR000462">
    <property type="entry name" value="CDP-OH_P_trans"/>
</dbReference>
<accession>A0A3N2CV00</accession>
<dbReference type="Proteomes" id="UP000281738">
    <property type="component" value="Unassembled WGS sequence"/>
</dbReference>
<evidence type="ECO:0000256" key="4">
    <source>
        <dbReference type="ARBA" id="ARBA00013195"/>
    </source>
</evidence>
<dbReference type="GO" id="GO:0008654">
    <property type="term" value="P:phospholipid biosynthetic process"/>
    <property type="evidence" value="ECO:0007669"/>
    <property type="project" value="UniProtKB-KW"/>
</dbReference>
<evidence type="ECO:0000256" key="16">
    <source>
        <dbReference type="ARBA" id="ARBA00023264"/>
    </source>
</evidence>
<evidence type="ECO:0000256" key="13">
    <source>
        <dbReference type="ARBA" id="ARBA00023136"/>
    </source>
</evidence>
<evidence type="ECO:0000256" key="17">
    <source>
        <dbReference type="ARBA" id="ARBA00033321"/>
    </source>
</evidence>
<comment type="caution">
    <text evidence="19">The sequence shown here is derived from an EMBL/GenBank/DDBJ whole genome shotgun (WGS) entry which is preliminary data.</text>
</comment>
<keyword evidence="16" id="KW-1208">Phospholipid metabolism</keyword>
<reference evidence="19 20" key="1">
    <citation type="submission" date="2018-11" db="EMBL/GenBank/DDBJ databases">
        <title>Sequencing the genomes of 1000 actinobacteria strains.</title>
        <authorList>
            <person name="Klenk H.-P."/>
        </authorList>
    </citation>
    <scope>NUCLEOTIDE SEQUENCE [LARGE SCALE GENOMIC DNA]</scope>
    <source>
        <strain evidence="19 20">DSM 12652</strain>
    </source>
</reference>
<dbReference type="Gene3D" id="1.20.120.1760">
    <property type="match status" value="1"/>
</dbReference>
<keyword evidence="6" id="KW-1003">Cell membrane</keyword>
<evidence type="ECO:0000256" key="5">
    <source>
        <dbReference type="ARBA" id="ARBA00015623"/>
    </source>
</evidence>
<gene>
    <name evidence="19" type="ORF">EDD33_2185</name>
</gene>
<dbReference type="RefSeq" id="WP_246003468.1">
    <property type="nucleotide sequence ID" value="NZ_RKHO01000001.1"/>
</dbReference>
<dbReference type="GO" id="GO:0005886">
    <property type="term" value="C:plasma membrane"/>
    <property type="evidence" value="ECO:0007669"/>
    <property type="project" value="UniProtKB-SubCell"/>
</dbReference>
<keyword evidence="8" id="KW-0997">Cell inner membrane</keyword>
<keyword evidence="15" id="KW-0464">Manganese</keyword>
<dbReference type="InterPro" id="IPR043130">
    <property type="entry name" value="CDP-OH_PTrfase_TM_dom"/>
</dbReference>
<protein>
    <recommendedName>
        <fullName evidence="5">Phosphatidylcholine synthase</fullName>
        <ecNumber evidence="4">2.7.8.24</ecNumber>
    </recommendedName>
    <alternativeName>
        <fullName evidence="17">CDP-diglyceride-choline O-phosphatidyltransferase</fullName>
    </alternativeName>
</protein>
<proteinExistence type="predicted"/>
<keyword evidence="10 18" id="KW-0812">Transmembrane</keyword>
<evidence type="ECO:0000256" key="2">
    <source>
        <dbReference type="ARBA" id="ARBA00001936"/>
    </source>
</evidence>
<evidence type="ECO:0000256" key="7">
    <source>
        <dbReference type="ARBA" id="ARBA00022516"/>
    </source>
</evidence>
<evidence type="ECO:0000256" key="18">
    <source>
        <dbReference type="SAM" id="Phobius"/>
    </source>
</evidence>
<evidence type="ECO:0000256" key="8">
    <source>
        <dbReference type="ARBA" id="ARBA00022519"/>
    </source>
</evidence>